<evidence type="ECO:0000256" key="6">
    <source>
        <dbReference type="ARBA" id="ARBA00023163"/>
    </source>
</evidence>
<feature type="compositionally biased region" description="Basic and acidic residues" evidence="8">
    <location>
        <begin position="583"/>
        <end position="604"/>
    </location>
</feature>
<dbReference type="RefSeq" id="XP_007832807.1">
    <property type="nucleotide sequence ID" value="XM_007834616.1"/>
</dbReference>
<sequence>MASHDVRDVLNLPADGAGPRPTKKQRTTAPRPNLKGLAREVQNLGGDNPIAIVPQISSFKKRRFGSRKPAVKWEMRSFKNSARDDPTLILRHWRRKDETSRPQPEQANGQNGEDKMELDQKDEEFEDSSFAKFNVKVHIPEYSDDQYNSSLVSETWTKEETDYLLETVRDFDLRWELIWDRYEYEPKVAEPTNGDEPSSTSTAMVQARKPRTMEELKARYYEVAAKMMAVTKPVQYMNADEFALHKIMTNFDSTAETRRKKFAENQLSRSKEEAREEESLLIEVKRIMARQEKFNSERRELYNRLDYPQTETTQDLSAFKTSNGLQTLLQNLMSVDKSKKRKSLMGTDGQTTPASAGPSAHPGSTPVADPRRESVAASTTSGHRDSVSAAEGRPEKPTKKGAAAQPQERRKLTEQEEQIYGVTTTADRLSSGPTFRYERINKILTTKSNAQHQRITNTLAELDVPARLNMPTKDVVEQMERLLANVQTLLDLRKVSDKLDGELKLEQAKKAERDKLNGVTAEPKAAEESSNAPASNAKEDPKADAAAKTGDAAAGTTSSTDEAAKPDQPALNGDAQGQVDSTTNKENEDKSAEIKQEATEDKTNRPSSSGGHKRSASEISAASDQSAKRQKK</sequence>
<dbReference type="GeneID" id="19271048"/>
<keyword evidence="11" id="KW-1185">Reference proteome</keyword>
<evidence type="ECO:0000256" key="2">
    <source>
        <dbReference type="ARBA" id="ARBA00006918"/>
    </source>
</evidence>
<dbReference type="InParanoid" id="W3X4G6"/>
<dbReference type="STRING" id="1229662.W3X4G6"/>
<dbReference type="GO" id="GO:0000122">
    <property type="term" value="P:negative regulation of transcription by RNA polymerase II"/>
    <property type="evidence" value="ECO:0007669"/>
    <property type="project" value="TreeGrafter"/>
</dbReference>
<feature type="region of interest" description="Disordered" evidence="8">
    <location>
        <begin position="514"/>
        <end position="632"/>
    </location>
</feature>
<dbReference type="GO" id="GO:0003714">
    <property type="term" value="F:transcription corepressor activity"/>
    <property type="evidence" value="ECO:0007669"/>
    <property type="project" value="TreeGrafter"/>
</dbReference>
<dbReference type="InterPro" id="IPR032563">
    <property type="entry name" value="DAMP1_SANT-like"/>
</dbReference>
<comment type="subcellular location">
    <subcellularLocation>
        <location evidence="1">Nucleus</location>
    </subcellularLocation>
</comment>
<name>W3X4G6_PESFW</name>
<dbReference type="GO" id="GO:0000812">
    <property type="term" value="C:Swr1 complex"/>
    <property type="evidence" value="ECO:0007669"/>
    <property type="project" value="TreeGrafter"/>
</dbReference>
<dbReference type="AlphaFoldDB" id="W3X4G6"/>
<keyword evidence="7" id="KW-0539">Nucleus</keyword>
<evidence type="ECO:0000256" key="4">
    <source>
        <dbReference type="ARBA" id="ARBA00022853"/>
    </source>
</evidence>
<comment type="similarity">
    <text evidence="2">Belongs to the SWC4 family.</text>
</comment>
<dbReference type="OMA" id="GNTTMYQ"/>
<evidence type="ECO:0000313" key="10">
    <source>
        <dbReference type="EMBL" id="ETS81033.1"/>
    </source>
</evidence>
<dbReference type="GO" id="GO:0035267">
    <property type="term" value="C:NuA4 histone acetyltransferase complex"/>
    <property type="evidence" value="ECO:0007669"/>
    <property type="project" value="InterPro"/>
</dbReference>
<dbReference type="KEGG" id="pfy:PFICI_06035"/>
<dbReference type="Proteomes" id="UP000030651">
    <property type="component" value="Unassembled WGS sequence"/>
</dbReference>
<feature type="compositionally biased region" description="Polar residues" evidence="8">
    <location>
        <begin position="195"/>
        <end position="204"/>
    </location>
</feature>
<dbReference type="Pfam" id="PF16282">
    <property type="entry name" value="SANT_DAMP1_like"/>
    <property type="match status" value="1"/>
</dbReference>
<dbReference type="EMBL" id="KI912112">
    <property type="protein sequence ID" value="ETS81033.1"/>
    <property type="molecule type" value="Genomic_DNA"/>
</dbReference>
<feature type="region of interest" description="Disordered" evidence="8">
    <location>
        <begin position="338"/>
        <end position="416"/>
    </location>
</feature>
<keyword evidence="6" id="KW-0804">Transcription</keyword>
<reference evidence="11" key="1">
    <citation type="journal article" date="2015" name="BMC Genomics">
        <title>Genomic and transcriptomic analysis of the endophytic fungus Pestalotiopsis fici reveals its lifestyle and high potential for synthesis of natural products.</title>
        <authorList>
            <person name="Wang X."/>
            <person name="Zhang X."/>
            <person name="Liu L."/>
            <person name="Xiang M."/>
            <person name="Wang W."/>
            <person name="Sun X."/>
            <person name="Che Y."/>
            <person name="Guo L."/>
            <person name="Liu G."/>
            <person name="Guo L."/>
            <person name="Wang C."/>
            <person name="Yin W.B."/>
            <person name="Stadler M."/>
            <person name="Zhang X."/>
            <person name="Liu X."/>
        </authorList>
    </citation>
    <scope>NUCLEOTIDE SEQUENCE [LARGE SCALE GENOMIC DNA]</scope>
    <source>
        <strain evidence="11">W106-1 / CGMCC3.15140</strain>
    </source>
</reference>
<evidence type="ECO:0000256" key="5">
    <source>
        <dbReference type="ARBA" id="ARBA00023015"/>
    </source>
</evidence>
<keyword evidence="5" id="KW-0805">Transcription regulation</keyword>
<evidence type="ECO:0000256" key="1">
    <source>
        <dbReference type="ARBA" id="ARBA00004123"/>
    </source>
</evidence>
<feature type="compositionally biased region" description="Polar residues" evidence="8">
    <location>
        <begin position="101"/>
        <end position="111"/>
    </location>
</feature>
<dbReference type="HOGENOM" id="CLU_018539_3_1_1"/>
<dbReference type="GO" id="GO:0006281">
    <property type="term" value="P:DNA repair"/>
    <property type="evidence" value="ECO:0007669"/>
    <property type="project" value="InterPro"/>
</dbReference>
<dbReference type="PANTHER" id="PTHR12855">
    <property type="entry name" value="DNA METHYLTRANSFERASE 1-ASSOCIATED PROTEIN 1 FAMILY MEMBER"/>
    <property type="match status" value="1"/>
</dbReference>
<dbReference type="InterPro" id="IPR027109">
    <property type="entry name" value="Swc4/Dmap1"/>
</dbReference>
<dbReference type="FunCoup" id="W3X4G6">
    <property type="interactions" value="931"/>
</dbReference>
<evidence type="ECO:0000256" key="7">
    <source>
        <dbReference type="ARBA" id="ARBA00023242"/>
    </source>
</evidence>
<feature type="region of interest" description="Disordered" evidence="8">
    <location>
        <begin position="1"/>
        <end position="35"/>
    </location>
</feature>
<keyword evidence="4" id="KW-0156">Chromatin regulator</keyword>
<evidence type="ECO:0000256" key="8">
    <source>
        <dbReference type="SAM" id="MobiDB-lite"/>
    </source>
</evidence>
<proteinExistence type="inferred from homology"/>
<feature type="region of interest" description="Disordered" evidence="8">
    <location>
        <begin position="93"/>
        <end position="123"/>
    </location>
</feature>
<dbReference type="GO" id="GO:0006338">
    <property type="term" value="P:chromatin remodeling"/>
    <property type="evidence" value="ECO:0007669"/>
    <property type="project" value="InterPro"/>
</dbReference>
<dbReference type="Gene3D" id="1.10.10.60">
    <property type="entry name" value="Homeodomain-like"/>
    <property type="match status" value="1"/>
</dbReference>
<dbReference type="eggNOG" id="KOG2656">
    <property type="taxonomic scope" value="Eukaryota"/>
</dbReference>
<organism evidence="10 11">
    <name type="scientific">Pestalotiopsis fici (strain W106-1 / CGMCC3.15140)</name>
    <dbReference type="NCBI Taxonomy" id="1229662"/>
    <lineage>
        <taxon>Eukaryota</taxon>
        <taxon>Fungi</taxon>
        <taxon>Dikarya</taxon>
        <taxon>Ascomycota</taxon>
        <taxon>Pezizomycotina</taxon>
        <taxon>Sordariomycetes</taxon>
        <taxon>Xylariomycetidae</taxon>
        <taxon>Amphisphaeriales</taxon>
        <taxon>Sporocadaceae</taxon>
        <taxon>Pestalotiopsis</taxon>
    </lineage>
</organism>
<protein>
    <recommendedName>
        <fullName evidence="3">SWR1-complex protein 4</fullName>
    </recommendedName>
</protein>
<feature type="compositionally biased region" description="Basic and acidic residues" evidence="8">
    <location>
        <begin position="382"/>
        <end position="398"/>
    </location>
</feature>
<feature type="domain" description="DAMP1 SANT/Myb-like" evidence="9">
    <location>
        <begin position="129"/>
        <end position="228"/>
    </location>
</feature>
<gene>
    <name evidence="10" type="ORF">PFICI_06035</name>
</gene>
<dbReference type="OrthoDB" id="19740at2759"/>
<feature type="region of interest" description="Disordered" evidence="8">
    <location>
        <begin position="189"/>
        <end position="209"/>
    </location>
</feature>
<dbReference type="PANTHER" id="PTHR12855:SF10">
    <property type="entry name" value="DNA METHYLTRANSFERASE 1-ASSOCIATED PROTEIN 1"/>
    <property type="match status" value="1"/>
</dbReference>
<evidence type="ECO:0000313" key="11">
    <source>
        <dbReference type="Proteomes" id="UP000030651"/>
    </source>
</evidence>
<feature type="compositionally biased region" description="Low complexity" evidence="8">
    <location>
        <begin position="546"/>
        <end position="561"/>
    </location>
</feature>
<evidence type="ECO:0000256" key="3">
    <source>
        <dbReference type="ARBA" id="ARBA00019132"/>
    </source>
</evidence>
<evidence type="ECO:0000259" key="9">
    <source>
        <dbReference type="Pfam" id="PF16282"/>
    </source>
</evidence>
<accession>W3X4G6</accession>